<gene>
    <name evidence="2" type="ORF">ANN_05305</name>
</gene>
<keyword evidence="3" id="KW-1185">Reference proteome</keyword>
<evidence type="ECO:0000313" key="3">
    <source>
        <dbReference type="Proteomes" id="UP001148838"/>
    </source>
</evidence>
<proteinExistence type="predicted"/>
<sequence length="112" mass="12518">MAGLCEGGNEPPGSLKAMVELRYSCQVPLEQANDTESYEVSVQHMGSYRVPLDEEPTTTTDSSRNFLDAPVRPRCPQGERYHKPSGRCKKVFTNRSGRNVDYDDLDEGFVDS</sequence>
<organism evidence="2 3">
    <name type="scientific">Periplaneta americana</name>
    <name type="common">American cockroach</name>
    <name type="synonym">Blatta americana</name>
    <dbReference type="NCBI Taxonomy" id="6978"/>
    <lineage>
        <taxon>Eukaryota</taxon>
        <taxon>Metazoa</taxon>
        <taxon>Ecdysozoa</taxon>
        <taxon>Arthropoda</taxon>
        <taxon>Hexapoda</taxon>
        <taxon>Insecta</taxon>
        <taxon>Pterygota</taxon>
        <taxon>Neoptera</taxon>
        <taxon>Polyneoptera</taxon>
        <taxon>Dictyoptera</taxon>
        <taxon>Blattodea</taxon>
        <taxon>Blattoidea</taxon>
        <taxon>Blattidae</taxon>
        <taxon>Blattinae</taxon>
        <taxon>Periplaneta</taxon>
    </lineage>
</organism>
<reference evidence="2 3" key="1">
    <citation type="journal article" date="2022" name="Allergy">
        <title>Genome assembly and annotation of Periplaneta americana reveal a comprehensive cockroach allergen profile.</title>
        <authorList>
            <person name="Wang L."/>
            <person name="Xiong Q."/>
            <person name="Saelim N."/>
            <person name="Wang L."/>
            <person name="Nong W."/>
            <person name="Wan A.T."/>
            <person name="Shi M."/>
            <person name="Liu X."/>
            <person name="Cao Q."/>
            <person name="Hui J.H.L."/>
            <person name="Sookrung N."/>
            <person name="Leung T.F."/>
            <person name="Tungtrongchitr A."/>
            <person name="Tsui S.K.W."/>
        </authorList>
    </citation>
    <scope>NUCLEOTIDE SEQUENCE [LARGE SCALE GENOMIC DNA]</scope>
    <source>
        <strain evidence="2">PWHHKU_190912</strain>
    </source>
</reference>
<comment type="caution">
    <text evidence="2">The sequence shown here is derived from an EMBL/GenBank/DDBJ whole genome shotgun (WGS) entry which is preliminary data.</text>
</comment>
<name>A0ABQ8TC25_PERAM</name>
<evidence type="ECO:0000313" key="2">
    <source>
        <dbReference type="EMBL" id="KAJ4443631.1"/>
    </source>
</evidence>
<evidence type="ECO:0000256" key="1">
    <source>
        <dbReference type="SAM" id="MobiDB-lite"/>
    </source>
</evidence>
<feature type="region of interest" description="Disordered" evidence="1">
    <location>
        <begin position="51"/>
        <end position="82"/>
    </location>
</feature>
<protein>
    <submittedName>
        <fullName evidence="2">Uncharacterized protein</fullName>
    </submittedName>
</protein>
<dbReference type="Proteomes" id="UP001148838">
    <property type="component" value="Unassembled WGS sequence"/>
</dbReference>
<accession>A0ABQ8TC25</accession>
<dbReference type="EMBL" id="JAJSOF020000013">
    <property type="protein sequence ID" value="KAJ4443631.1"/>
    <property type="molecule type" value="Genomic_DNA"/>
</dbReference>